<dbReference type="Proteomes" id="UP000254589">
    <property type="component" value="Unassembled WGS sequence"/>
</dbReference>
<feature type="coiled-coil region" evidence="5">
    <location>
        <begin position="393"/>
        <end position="420"/>
    </location>
</feature>
<evidence type="ECO:0000259" key="7">
    <source>
        <dbReference type="Pfam" id="PF07195"/>
    </source>
</evidence>
<dbReference type="GO" id="GO:0007155">
    <property type="term" value="P:cell adhesion"/>
    <property type="evidence" value="ECO:0007669"/>
    <property type="project" value="InterPro"/>
</dbReference>
<keyword evidence="3 5" id="KW-0175">Coiled coil</keyword>
<sequence>MLIVDDPRKTAKAFADDFFKRTESQLQSHKEKAKASSSALTTLKTSLSTFRTALSSMLVGGSMARRAVSLSDAKFGSATLGEGARAGSYNFYVKQVASANQKVIETIPATSPATGTMKIDLADGTSLDIDLSKIATATPGQVTPTELARAVNEAAGASGKLNASVMTMSDGSQKLMLTAAQTGEGSRITVKSAGLHEALKKALDGMKETTAAKDAVLRIGGQSGTEIKQASNTFTGVAGLSVTFKRVSSDANDVLTVNVSNDANATADGVQAFVDAYNAMRKAIGELTKPGDAAAGVAGGAMQADAGLRALSAQLSAVLRQPVDGINLYDLGIEVDKHGNLNLDRAKLDKTLAKNPEALDKFVGKSSTGMVAKLNKSLDAWLDSAKGQIKARRDSSDKVLKKLDAKHEELQRRYDQIFNGYVKQFTALQVVQNQMQDTLKFLENMFSPKKD</sequence>
<organism evidence="9 11">
    <name type="scientific">Pandoraea pulmonicola</name>
    <dbReference type="NCBI Taxonomy" id="93221"/>
    <lineage>
        <taxon>Bacteria</taxon>
        <taxon>Pseudomonadati</taxon>
        <taxon>Pseudomonadota</taxon>
        <taxon>Betaproteobacteria</taxon>
        <taxon>Burkholderiales</taxon>
        <taxon>Burkholderiaceae</taxon>
        <taxon>Pandoraea</taxon>
    </lineage>
</organism>
<evidence type="ECO:0000259" key="6">
    <source>
        <dbReference type="Pfam" id="PF02465"/>
    </source>
</evidence>
<dbReference type="PANTHER" id="PTHR30288:SF0">
    <property type="entry name" value="FLAGELLAR HOOK-ASSOCIATED PROTEIN 2"/>
    <property type="match status" value="1"/>
</dbReference>
<feature type="domain" description="Flagellar hook-associated protein 2 C-terminal" evidence="7">
    <location>
        <begin position="212"/>
        <end position="436"/>
    </location>
</feature>
<keyword evidence="10" id="KW-1185">Reference proteome</keyword>
<reference evidence="9 11" key="3">
    <citation type="submission" date="2018-06" db="EMBL/GenBank/DDBJ databases">
        <authorList>
            <consortium name="Pathogen Informatics"/>
            <person name="Doyle S."/>
        </authorList>
    </citation>
    <scope>NUCLEOTIDE SEQUENCE [LARGE SCALE GENOMIC DNA]</scope>
    <source>
        <strain evidence="9 11">NCTC13159</strain>
    </source>
</reference>
<evidence type="ECO:0000256" key="5">
    <source>
        <dbReference type="RuleBase" id="RU362066"/>
    </source>
</evidence>
<comment type="similarity">
    <text evidence="1 5">Belongs to the FliD family.</text>
</comment>
<dbReference type="GO" id="GO:0009421">
    <property type="term" value="C:bacterial-type flagellum filament cap"/>
    <property type="evidence" value="ECO:0007669"/>
    <property type="project" value="InterPro"/>
</dbReference>
<reference evidence="10" key="1">
    <citation type="submission" date="2014-12" db="EMBL/GenBank/DDBJ databases">
        <title>Complete Genome Sequencing of Pandoraea pulmonicola DSM 16583.</title>
        <authorList>
            <person name="Chan K.-G."/>
        </authorList>
    </citation>
    <scope>NUCLEOTIDE SEQUENCE [LARGE SCALE GENOMIC DNA]</scope>
    <source>
        <strain evidence="10">DSM 16583</strain>
    </source>
</reference>
<dbReference type="Proteomes" id="UP000035086">
    <property type="component" value="Chromosome"/>
</dbReference>
<keyword evidence="9" id="KW-0282">Flagellum</keyword>
<proteinExistence type="inferred from homology"/>
<evidence type="ECO:0000256" key="4">
    <source>
        <dbReference type="ARBA" id="ARBA00023143"/>
    </source>
</evidence>
<comment type="function">
    <text evidence="5">Required for morphogenesis and for the elongation of the flagellar filament by facilitating polymerization of the flagellin monomers at the tip of growing filament. Forms a capping structure, which prevents flagellin subunits (transported through the central channel of the flagellum) from leaking out without polymerization at the distal end.</text>
</comment>
<evidence type="ECO:0000313" key="11">
    <source>
        <dbReference type="Proteomes" id="UP000254589"/>
    </source>
</evidence>
<keyword evidence="5" id="KW-0964">Secreted</keyword>
<protein>
    <recommendedName>
        <fullName evidence="5">Flagellar hook-associated protein 2</fullName>
        <shortName evidence="5">HAP2</shortName>
    </recommendedName>
    <alternativeName>
        <fullName evidence="5">Flagellar cap protein</fullName>
    </alternativeName>
</protein>
<dbReference type="EMBL" id="CP010310">
    <property type="protein sequence ID" value="AJC21218.1"/>
    <property type="molecule type" value="Genomic_DNA"/>
</dbReference>
<dbReference type="KEGG" id="ppul:RO07_13330"/>
<evidence type="ECO:0000313" key="9">
    <source>
        <dbReference type="EMBL" id="SUA90100.1"/>
    </source>
</evidence>
<dbReference type="PANTHER" id="PTHR30288">
    <property type="entry name" value="FLAGELLAR CAP/ASSEMBLY PROTEIN FLID"/>
    <property type="match status" value="1"/>
</dbReference>
<gene>
    <name evidence="9" type="primary">fliD_1</name>
    <name evidence="9" type="ORF">NCTC13159_01579</name>
    <name evidence="8" type="ORF">RO07_13330</name>
</gene>
<dbReference type="Pfam" id="PF07195">
    <property type="entry name" value="FliD_C"/>
    <property type="match status" value="1"/>
</dbReference>
<feature type="domain" description="Flagellar hook-associated protein 2 N-terminal" evidence="6">
    <location>
        <begin position="22"/>
        <end position="99"/>
    </location>
</feature>
<evidence type="ECO:0000313" key="8">
    <source>
        <dbReference type="EMBL" id="AJC21218.1"/>
    </source>
</evidence>
<comment type="subunit">
    <text evidence="2 5">Homopentamer.</text>
</comment>
<evidence type="ECO:0000256" key="2">
    <source>
        <dbReference type="ARBA" id="ARBA00011255"/>
    </source>
</evidence>
<evidence type="ECO:0000256" key="1">
    <source>
        <dbReference type="ARBA" id="ARBA00009764"/>
    </source>
</evidence>
<comment type="subcellular location">
    <subcellularLocation>
        <location evidence="5">Secreted</location>
    </subcellularLocation>
    <subcellularLocation>
        <location evidence="5">Bacterial flagellum</location>
    </subcellularLocation>
</comment>
<dbReference type="GO" id="GO:0005576">
    <property type="term" value="C:extracellular region"/>
    <property type="evidence" value="ECO:0007669"/>
    <property type="project" value="UniProtKB-SubCell"/>
</dbReference>
<dbReference type="GO" id="GO:0009424">
    <property type="term" value="C:bacterial-type flagellum hook"/>
    <property type="evidence" value="ECO:0007669"/>
    <property type="project" value="UniProtKB-UniRule"/>
</dbReference>
<keyword evidence="9" id="KW-0966">Cell projection</keyword>
<dbReference type="EMBL" id="UGSJ01000001">
    <property type="protein sequence ID" value="SUA90100.1"/>
    <property type="molecule type" value="Genomic_DNA"/>
</dbReference>
<name>A0AAJ4ZB52_PANPU</name>
<reference evidence="8" key="2">
    <citation type="submission" date="2016-11" db="EMBL/GenBank/DDBJ databases">
        <title>Complete Genome Sequencing of Pandoraea pulmonicola DSM 16583.</title>
        <authorList>
            <person name="Chan K.-G."/>
        </authorList>
    </citation>
    <scope>NUCLEOTIDE SEQUENCE</scope>
    <source>
        <strain evidence="8">DSM 16583</strain>
    </source>
</reference>
<dbReference type="InterPro" id="IPR010809">
    <property type="entry name" value="FliD_C"/>
</dbReference>
<evidence type="ECO:0000256" key="3">
    <source>
        <dbReference type="ARBA" id="ARBA00023054"/>
    </source>
</evidence>
<dbReference type="InterPro" id="IPR040026">
    <property type="entry name" value="FliD"/>
</dbReference>
<keyword evidence="4 5" id="KW-0975">Bacterial flagellum</keyword>
<evidence type="ECO:0000313" key="10">
    <source>
        <dbReference type="Proteomes" id="UP000035086"/>
    </source>
</evidence>
<accession>A0AAJ4ZB52</accession>
<dbReference type="RefSeq" id="WP_039408564.1">
    <property type="nucleotide sequence ID" value="NZ_CP010310.2"/>
</dbReference>
<dbReference type="Pfam" id="PF02465">
    <property type="entry name" value="FliD_N"/>
    <property type="match status" value="1"/>
</dbReference>
<keyword evidence="9" id="KW-0969">Cilium</keyword>
<dbReference type="InterPro" id="IPR003481">
    <property type="entry name" value="FliD_N"/>
</dbReference>
<dbReference type="AlphaFoldDB" id="A0AAJ4ZB52"/>